<keyword evidence="5" id="KW-0574">Periplasm</keyword>
<accession>A0ABD5K223</accession>
<feature type="signal peptide" evidence="6">
    <location>
        <begin position="1"/>
        <end position="29"/>
    </location>
</feature>
<dbReference type="GO" id="GO:0030288">
    <property type="term" value="C:outer membrane-bounded periplasmic space"/>
    <property type="evidence" value="ECO:0007669"/>
    <property type="project" value="UniProtKB-ARBA"/>
</dbReference>
<dbReference type="SUPFAM" id="SSF53850">
    <property type="entry name" value="Periplasmic binding protein-like II"/>
    <property type="match status" value="1"/>
</dbReference>
<dbReference type="PIRSF" id="PIRSF002741">
    <property type="entry name" value="MppA"/>
    <property type="match status" value="1"/>
</dbReference>
<reference evidence="8 9" key="1">
    <citation type="submission" date="2024-03" db="EMBL/GenBank/DDBJ databases">
        <title>Reference genomes for the five species model microbial community.</title>
        <authorList>
            <person name="Padfield D."/>
        </authorList>
    </citation>
    <scope>NUCLEOTIDE SEQUENCE [LARGE SCALE GENOMIC DNA]</scope>
    <source>
        <strain evidence="8 9">AB1</strain>
    </source>
</reference>
<dbReference type="InterPro" id="IPR000914">
    <property type="entry name" value="SBP_5_dom"/>
</dbReference>
<proteinExistence type="inferred from homology"/>
<evidence type="ECO:0000313" key="9">
    <source>
        <dbReference type="Proteomes" id="UP001362311"/>
    </source>
</evidence>
<evidence type="ECO:0000259" key="7">
    <source>
        <dbReference type="Pfam" id="PF00496"/>
    </source>
</evidence>
<dbReference type="Proteomes" id="UP001362311">
    <property type="component" value="Unassembled WGS sequence"/>
</dbReference>
<dbReference type="PROSITE" id="PS51318">
    <property type="entry name" value="TAT"/>
    <property type="match status" value="1"/>
</dbReference>
<comment type="subcellular location">
    <subcellularLocation>
        <location evidence="1">Periplasm</location>
    </subcellularLocation>
</comment>
<protein>
    <submittedName>
        <fullName evidence="8">ABC transporter substrate-binding protein</fullName>
    </submittedName>
</protein>
<comment type="caution">
    <text evidence="8">The sequence shown here is derived from an EMBL/GenBank/DDBJ whole genome shotgun (WGS) entry which is preliminary data.</text>
</comment>
<evidence type="ECO:0000313" key="8">
    <source>
        <dbReference type="EMBL" id="MEJ5903036.1"/>
    </source>
</evidence>
<evidence type="ECO:0000256" key="4">
    <source>
        <dbReference type="ARBA" id="ARBA00022729"/>
    </source>
</evidence>
<comment type="similarity">
    <text evidence="2">Belongs to the bacterial solute-binding protein 5 family.</text>
</comment>
<dbReference type="Gene3D" id="3.40.190.10">
    <property type="entry name" value="Periplasmic binding protein-like II"/>
    <property type="match status" value="1"/>
</dbReference>
<evidence type="ECO:0000256" key="5">
    <source>
        <dbReference type="ARBA" id="ARBA00022764"/>
    </source>
</evidence>
<evidence type="ECO:0000256" key="3">
    <source>
        <dbReference type="ARBA" id="ARBA00022448"/>
    </source>
</evidence>
<dbReference type="Pfam" id="PF00496">
    <property type="entry name" value="SBP_bac_5"/>
    <property type="match status" value="1"/>
</dbReference>
<name>A0ABD5K223_9HYPH</name>
<evidence type="ECO:0000256" key="2">
    <source>
        <dbReference type="ARBA" id="ARBA00005695"/>
    </source>
</evidence>
<organism evidence="8 9">
    <name type="scientific">Ochrobactrum teleogrylli</name>
    <dbReference type="NCBI Taxonomy" id="2479765"/>
    <lineage>
        <taxon>Bacteria</taxon>
        <taxon>Pseudomonadati</taxon>
        <taxon>Pseudomonadota</taxon>
        <taxon>Alphaproteobacteria</taxon>
        <taxon>Hyphomicrobiales</taxon>
        <taxon>Brucellaceae</taxon>
        <taxon>Brucella/Ochrobactrum group</taxon>
        <taxon>Ochrobactrum</taxon>
    </lineage>
</organism>
<dbReference type="CDD" id="cd08517">
    <property type="entry name" value="PBP2_NikA_DppA_OppA_like_13"/>
    <property type="match status" value="1"/>
</dbReference>
<dbReference type="PANTHER" id="PTHR30290:SF38">
    <property type="entry name" value="D,D-DIPEPTIDE-BINDING PERIPLASMIC PROTEIN DDPA-RELATED"/>
    <property type="match status" value="1"/>
</dbReference>
<feature type="chain" id="PRO_5044880957" evidence="6">
    <location>
        <begin position="30"/>
        <end position="530"/>
    </location>
</feature>
<evidence type="ECO:0000256" key="1">
    <source>
        <dbReference type="ARBA" id="ARBA00004418"/>
    </source>
</evidence>
<dbReference type="PANTHER" id="PTHR30290">
    <property type="entry name" value="PERIPLASMIC BINDING COMPONENT OF ABC TRANSPORTER"/>
    <property type="match status" value="1"/>
</dbReference>
<gene>
    <name evidence="8" type="ORF">WIX40_23450</name>
</gene>
<evidence type="ECO:0000256" key="6">
    <source>
        <dbReference type="SAM" id="SignalP"/>
    </source>
</evidence>
<dbReference type="EMBL" id="JBBHKQ010000003">
    <property type="protein sequence ID" value="MEJ5903036.1"/>
    <property type="molecule type" value="Genomic_DNA"/>
</dbReference>
<feature type="domain" description="Solute-binding protein family 5" evidence="7">
    <location>
        <begin position="76"/>
        <end position="438"/>
    </location>
</feature>
<dbReference type="Gene3D" id="3.10.105.10">
    <property type="entry name" value="Dipeptide-binding Protein, Domain 3"/>
    <property type="match status" value="1"/>
</dbReference>
<dbReference type="InterPro" id="IPR030678">
    <property type="entry name" value="Peptide/Ni-bd"/>
</dbReference>
<keyword evidence="4 6" id="KW-0732">Signal</keyword>
<sequence length="530" mass="58961">MTGNMNRREFNLFLAATIACAATGGTAYAQANGETLTSIVYPEPPILNLGLNQQTPTGVVAGKLYEGLLSYSRDLTPQPLLADSWDVSPDGLTYTFHLVKNAKWHDGQPFTSADVVFSCKTFLPEVHPRARDVFSRCASIEAPDDYTVIFTLKRAFPAFLMAFETASAPMLPRHQLEGTDYRKVGAEQPPIGTGPFRFSEWVRGSHIHLTAVDDYYRQGEPKLREIYYRVIPDAASRGVSLEQGDAQLAQWQDIEPFDVARLAALPHLEMTTEGYEYFSPMLWIELNCRRPPMNDKRFRQALMHLIDREFVRDRILFGLAKAATGPIASSMRFYSADVPTYEPSVEKATQLLDKMGLKAGSDGVRASLKFTMVPAGETWTRIAEYVRQSFAKAGIKVELQSNDLAGWVESVSNGDFDISGNQLYQNGDPALGVARTYISSNIRKGVMFSNTSGYSNPKVDELFEAAAGELDSEKRQAYYTEVQQLLVEEMPVLWLAEQRYPTIYDNRLKEVAASATGVNSNFGTVSFASS</sequence>
<dbReference type="InterPro" id="IPR006311">
    <property type="entry name" value="TAT_signal"/>
</dbReference>
<dbReference type="InterPro" id="IPR039424">
    <property type="entry name" value="SBP_5"/>
</dbReference>
<keyword evidence="3" id="KW-0813">Transport</keyword>
<dbReference type="AlphaFoldDB" id="A0ABD5K223"/>
<dbReference type="PROSITE" id="PS51257">
    <property type="entry name" value="PROKAR_LIPOPROTEIN"/>
    <property type="match status" value="1"/>
</dbReference>